<evidence type="ECO:0000313" key="13">
    <source>
        <dbReference type="EMBL" id="GGN45483.1"/>
    </source>
</evidence>
<dbReference type="FunFam" id="3.40.50.300:FF:000854">
    <property type="entry name" value="Multidrug ABC transporter ATP-binding protein"/>
    <property type="match status" value="1"/>
</dbReference>
<evidence type="ECO:0000256" key="1">
    <source>
        <dbReference type="ARBA" id="ARBA00004651"/>
    </source>
</evidence>
<dbReference type="GO" id="GO:0005886">
    <property type="term" value="C:plasma membrane"/>
    <property type="evidence" value="ECO:0007669"/>
    <property type="project" value="UniProtKB-SubCell"/>
</dbReference>
<evidence type="ECO:0000256" key="7">
    <source>
        <dbReference type="ARBA" id="ARBA00022989"/>
    </source>
</evidence>
<keyword evidence="4 10" id="KW-0812">Transmembrane</keyword>
<feature type="transmembrane region" description="Helical" evidence="10">
    <location>
        <begin position="273"/>
        <end position="298"/>
    </location>
</feature>
<keyword evidence="6 13" id="KW-0067">ATP-binding</keyword>
<keyword evidence="2" id="KW-0813">Transport</keyword>
<organism evidence="13 14">
    <name type="scientific">Streptomyces fuscichromogenes</name>
    <dbReference type="NCBI Taxonomy" id="1324013"/>
    <lineage>
        <taxon>Bacteria</taxon>
        <taxon>Bacillati</taxon>
        <taxon>Actinomycetota</taxon>
        <taxon>Actinomycetes</taxon>
        <taxon>Kitasatosporales</taxon>
        <taxon>Streptomycetaceae</taxon>
        <taxon>Streptomyces</taxon>
    </lineage>
</organism>
<dbReference type="InterPro" id="IPR003439">
    <property type="entry name" value="ABC_transporter-like_ATP-bd"/>
</dbReference>
<evidence type="ECO:0000256" key="5">
    <source>
        <dbReference type="ARBA" id="ARBA00022741"/>
    </source>
</evidence>
<accession>A0A918CXW1</accession>
<dbReference type="GO" id="GO:0015421">
    <property type="term" value="F:ABC-type oligopeptide transporter activity"/>
    <property type="evidence" value="ECO:0007669"/>
    <property type="project" value="TreeGrafter"/>
</dbReference>
<dbReference type="InterPro" id="IPR003593">
    <property type="entry name" value="AAA+_ATPase"/>
</dbReference>
<sequence length="595" mass="62629">MLIRLLRDTLAPYSRPFSAALALQVVQVAAALLIPTLNASIIDDGLAAGDFGHMLSIGAVMLLVTVVQAAATTGAGYLVARTAACVGRDLRAAIFRHVQRFAAREMSTFGVSTLITRTTNDVQHVLVLVTAAAGALVTAPVTIVTGVVLAVSQDPPLSSLLLVVAPLLGILAAVLNVRMRGASARVQALIDRVNHLLREQITGVRVIRAFGRDDHERARFDGVNRDVLDAALGVGRLSSLMMPLSMLVIDMSSLAVVWLGGHRADEGRLQVGVLTAFLAYLVQILLAVTAAGNVFVAVPRARVSAERIAEVLGTRPSLSPPAAPLVPRRERGVVHIREAGFTYPGAERGALRDVTLHAGPGSTTALIGTMGCGKTTVLSLIPRLMDVTAGSVMLDGVDVRRLDPARLSASVGMVPQRVHLFTGTIASNLRQAAPDASDDELWRALGIAQACEFVASHPLGLHAPVSRGGANLSGGQRQRLAIARVLVHRPRIYLFDDCFSALDSATCAALLRALADETAEATVIVATQRVSTIGTADRVVVLDEGRVAGCGTHRELLANNSVYQQIVRSQQPGRASGEHPADGRSDESARSAEAT</sequence>
<reference evidence="13" key="2">
    <citation type="submission" date="2020-09" db="EMBL/GenBank/DDBJ databases">
        <authorList>
            <person name="Sun Q."/>
            <person name="Zhou Y."/>
        </authorList>
    </citation>
    <scope>NUCLEOTIDE SEQUENCE</scope>
    <source>
        <strain evidence="13">CGMCC 4.7110</strain>
    </source>
</reference>
<keyword evidence="3" id="KW-1003">Cell membrane</keyword>
<dbReference type="Proteomes" id="UP000653411">
    <property type="component" value="Unassembled WGS sequence"/>
</dbReference>
<feature type="transmembrane region" description="Helical" evidence="10">
    <location>
        <begin position="157"/>
        <end position="177"/>
    </location>
</feature>
<dbReference type="Gene3D" id="1.20.1560.10">
    <property type="entry name" value="ABC transporter type 1, transmembrane domain"/>
    <property type="match status" value="1"/>
</dbReference>
<dbReference type="RefSeq" id="WP_189269432.1">
    <property type="nucleotide sequence ID" value="NZ_BMML01000047.1"/>
</dbReference>
<gene>
    <name evidence="13" type="ORF">GCM10011578_097480</name>
</gene>
<dbReference type="PANTHER" id="PTHR43394:SF1">
    <property type="entry name" value="ATP-BINDING CASSETTE SUB-FAMILY B MEMBER 10, MITOCHONDRIAL"/>
    <property type="match status" value="1"/>
</dbReference>
<feature type="compositionally biased region" description="Basic and acidic residues" evidence="9">
    <location>
        <begin position="576"/>
        <end position="595"/>
    </location>
</feature>
<dbReference type="Pfam" id="PF00005">
    <property type="entry name" value="ABC_tran"/>
    <property type="match status" value="1"/>
</dbReference>
<dbReference type="EMBL" id="BMML01000047">
    <property type="protein sequence ID" value="GGN45483.1"/>
    <property type="molecule type" value="Genomic_DNA"/>
</dbReference>
<feature type="domain" description="ABC transmembrane type-1" evidence="12">
    <location>
        <begin position="19"/>
        <end position="300"/>
    </location>
</feature>
<evidence type="ECO:0000256" key="2">
    <source>
        <dbReference type="ARBA" id="ARBA00022448"/>
    </source>
</evidence>
<evidence type="ECO:0000256" key="6">
    <source>
        <dbReference type="ARBA" id="ARBA00022840"/>
    </source>
</evidence>
<dbReference type="Gene3D" id="3.40.50.300">
    <property type="entry name" value="P-loop containing nucleotide triphosphate hydrolases"/>
    <property type="match status" value="1"/>
</dbReference>
<keyword evidence="7 10" id="KW-1133">Transmembrane helix</keyword>
<evidence type="ECO:0000256" key="3">
    <source>
        <dbReference type="ARBA" id="ARBA00022475"/>
    </source>
</evidence>
<dbReference type="SMART" id="SM00382">
    <property type="entry name" value="AAA"/>
    <property type="match status" value="1"/>
</dbReference>
<evidence type="ECO:0000259" key="12">
    <source>
        <dbReference type="PROSITE" id="PS50929"/>
    </source>
</evidence>
<dbReference type="AlphaFoldDB" id="A0A918CXW1"/>
<name>A0A918CXW1_9ACTN</name>
<feature type="transmembrane region" description="Helical" evidence="10">
    <location>
        <begin position="240"/>
        <end position="261"/>
    </location>
</feature>
<protein>
    <submittedName>
        <fullName evidence="13">Multidrug ABC transporter ATP-binding protein</fullName>
    </submittedName>
</protein>
<evidence type="ECO:0000256" key="9">
    <source>
        <dbReference type="SAM" id="MobiDB-lite"/>
    </source>
</evidence>
<evidence type="ECO:0000256" key="4">
    <source>
        <dbReference type="ARBA" id="ARBA00022692"/>
    </source>
</evidence>
<comment type="caution">
    <text evidence="13">The sequence shown here is derived from an EMBL/GenBank/DDBJ whole genome shotgun (WGS) entry which is preliminary data.</text>
</comment>
<feature type="domain" description="ABC transporter" evidence="11">
    <location>
        <begin position="334"/>
        <end position="569"/>
    </location>
</feature>
<dbReference type="SUPFAM" id="SSF90123">
    <property type="entry name" value="ABC transporter transmembrane region"/>
    <property type="match status" value="1"/>
</dbReference>
<dbReference type="Pfam" id="PF00664">
    <property type="entry name" value="ABC_membrane"/>
    <property type="match status" value="1"/>
</dbReference>
<comment type="subcellular location">
    <subcellularLocation>
        <location evidence="1">Cell membrane</location>
        <topology evidence="1">Multi-pass membrane protein</topology>
    </subcellularLocation>
</comment>
<proteinExistence type="predicted"/>
<dbReference type="GO" id="GO:0016887">
    <property type="term" value="F:ATP hydrolysis activity"/>
    <property type="evidence" value="ECO:0007669"/>
    <property type="project" value="InterPro"/>
</dbReference>
<evidence type="ECO:0000256" key="10">
    <source>
        <dbReference type="SAM" id="Phobius"/>
    </source>
</evidence>
<dbReference type="SUPFAM" id="SSF52540">
    <property type="entry name" value="P-loop containing nucleoside triphosphate hydrolases"/>
    <property type="match status" value="1"/>
</dbReference>
<dbReference type="InterPro" id="IPR039421">
    <property type="entry name" value="Type_1_exporter"/>
</dbReference>
<dbReference type="PROSITE" id="PS50893">
    <property type="entry name" value="ABC_TRANSPORTER_2"/>
    <property type="match status" value="1"/>
</dbReference>
<dbReference type="PANTHER" id="PTHR43394">
    <property type="entry name" value="ATP-DEPENDENT PERMEASE MDL1, MITOCHONDRIAL"/>
    <property type="match status" value="1"/>
</dbReference>
<keyword evidence="5" id="KW-0547">Nucleotide-binding</keyword>
<keyword evidence="14" id="KW-1185">Reference proteome</keyword>
<evidence type="ECO:0000256" key="8">
    <source>
        <dbReference type="ARBA" id="ARBA00023136"/>
    </source>
</evidence>
<evidence type="ECO:0000313" key="14">
    <source>
        <dbReference type="Proteomes" id="UP000653411"/>
    </source>
</evidence>
<dbReference type="GO" id="GO:0005524">
    <property type="term" value="F:ATP binding"/>
    <property type="evidence" value="ECO:0007669"/>
    <property type="project" value="UniProtKB-KW"/>
</dbReference>
<feature type="transmembrane region" description="Helical" evidence="10">
    <location>
        <begin position="55"/>
        <end position="80"/>
    </location>
</feature>
<dbReference type="InterPro" id="IPR036640">
    <property type="entry name" value="ABC1_TM_sf"/>
</dbReference>
<evidence type="ECO:0000259" key="11">
    <source>
        <dbReference type="PROSITE" id="PS50893"/>
    </source>
</evidence>
<reference evidence="13" key="1">
    <citation type="journal article" date="2014" name="Int. J. Syst. Evol. Microbiol.">
        <title>Complete genome sequence of Corynebacterium casei LMG S-19264T (=DSM 44701T), isolated from a smear-ripened cheese.</title>
        <authorList>
            <consortium name="US DOE Joint Genome Institute (JGI-PGF)"/>
            <person name="Walter F."/>
            <person name="Albersmeier A."/>
            <person name="Kalinowski J."/>
            <person name="Ruckert C."/>
        </authorList>
    </citation>
    <scope>NUCLEOTIDE SEQUENCE</scope>
    <source>
        <strain evidence="13">CGMCC 4.7110</strain>
    </source>
</reference>
<dbReference type="PROSITE" id="PS00211">
    <property type="entry name" value="ABC_TRANSPORTER_1"/>
    <property type="match status" value="1"/>
</dbReference>
<dbReference type="InterPro" id="IPR011527">
    <property type="entry name" value="ABC1_TM_dom"/>
</dbReference>
<keyword evidence="8 10" id="KW-0472">Membrane</keyword>
<feature type="transmembrane region" description="Helical" evidence="10">
    <location>
        <begin position="125"/>
        <end position="151"/>
    </location>
</feature>
<dbReference type="PROSITE" id="PS50929">
    <property type="entry name" value="ABC_TM1F"/>
    <property type="match status" value="1"/>
</dbReference>
<feature type="region of interest" description="Disordered" evidence="9">
    <location>
        <begin position="568"/>
        <end position="595"/>
    </location>
</feature>
<dbReference type="InterPro" id="IPR027417">
    <property type="entry name" value="P-loop_NTPase"/>
</dbReference>
<dbReference type="CDD" id="cd18548">
    <property type="entry name" value="ABC_6TM_Tm287_like"/>
    <property type="match status" value="1"/>
</dbReference>
<dbReference type="InterPro" id="IPR017871">
    <property type="entry name" value="ABC_transporter-like_CS"/>
</dbReference>